<evidence type="ECO:0000313" key="10">
    <source>
        <dbReference type="EMBL" id="KAH7273771.1"/>
    </source>
</evidence>
<feature type="region of interest" description="Disordered" evidence="6">
    <location>
        <begin position="357"/>
        <end position="404"/>
    </location>
</feature>
<reference evidence="10" key="1">
    <citation type="journal article" date="2021" name="Nat. Commun.">
        <title>Genetic determinants of endophytism in the Arabidopsis root mycobiome.</title>
        <authorList>
            <person name="Mesny F."/>
            <person name="Miyauchi S."/>
            <person name="Thiergart T."/>
            <person name="Pickel B."/>
            <person name="Atanasova L."/>
            <person name="Karlsson M."/>
            <person name="Huettel B."/>
            <person name="Barry K.W."/>
            <person name="Haridas S."/>
            <person name="Chen C."/>
            <person name="Bauer D."/>
            <person name="Andreopoulos W."/>
            <person name="Pangilinan J."/>
            <person name="LaButti K."/>
            <person name="Riley R."/>
            <person name="Lipzen A."/>
            <person name="Clum A."/>
            <person name="Drula E."/>
            <person name="Henrissat B."/>
            <person name="Kohler A."/>
            <person name="Grigoriev I.V."/>
            <person name="Martin F.M."/>
            <person name="Hacquard S."/>
        </authorList>
    </citation>
    <scope>NUCLEOTIDE SEQUENCE</scope>
    <source>
        <strain evidence="10">FSSC 5 MPI-SDFR-AT-0091</strain>
    </source>
</reference>
<comment type="caution">
    <text evidence="10">The sequence shown here is derived from an EMBL/GenBank/DDBJ whole genome shotgun (WGS) entry which is preliminary data.</text>
</comment>
<proteinExistence type="inferred from homology"/>
<evidence type="ECO:0000256" key="5">
    <source>
        <dbReference type="ARBA" id="ARBA00038359"/>
    </source>
</evidence>
<comment type="similarity">
    <text evidence="5">Belongs to the SAT4 family.</text>
</comment>
<evidence type="ECO:0000256" key="6">
    <source>
        <dbReference type="SAM" id="MobiDB-lite"/>
    </source>
</evidence>
<keyword evidence="8" id="KW-0732">Signal</keyword>
<name>A0A9P9RBS8_FUSSL</name>
<evidence type="ECO:0000256" key="8">
    <source>
        <dbReference type="SAM" id="SignalP"/>
    </source>
</evidence>
<evidence type="ECO:0000259" key="9">
    <source>
        <dbReference type="Pfam" id="PF20684"/>
    </source>
</evidence>
<dbReference type="Pfam" id="PF20684">
    <property type="entry name" value="Fung_rhodopsin"/>
    <property type="match status" value="1"/>
</dbReference>
<gene>
    <name evidence="10" type="ORF">B0J15DRAFT_109389</name>
</gene>
<keyword evidence="2 7" id="KW-0812">Transmembrane</keyword>
<feature type="transmembrane region" description="Helical" evidence="7">
    <location>
        <begin position="291"/>
        <end position="312"/>
    </location>
</feature>
<evidence type="ECO:0000256" key="3">
    <source>
        <dbReference type="ARBA" id="ARBA00022989"/>
    </source>
</evidence>
<organism evidence="10 11">
    <name type="scientific">Fusarium solani</name>
    <name type="common">Filamentous fungus</name>
    <dbReference type="NCBI Taxonomy" id="169388"/>
    <lineage>
        <taxon>Eukaryota</taxon>
        <taxon>Fungi</taxon>
        <taxon>Dikarya</taxon>
        <taxon>Ascomycota</taxon>
        <taxon>Pezizomycotina</taxon>
        <taxon>Sordariomycetes</taxon>
        <taxon>Hypocreomycetidae</taxon>
        <taxon>Hypocreales</taxon>
        <taxon>Nectriaceae</taxon>
        <taxon>Fusarium</taxon>
        <taxon>Fusarium solani species complex</taxon>
    </lineage>
</organism>
<dbReference type="PANTHER" id="PTHR33048:SF47">
    <property type="entry name" value="INTEGRAL MEMBRANE PROTEIN-RELATED"/>
    <property type="match status" value="1"/>
</dbReference>
<keyword evidence="3 7" id="KW-1133">Transmembrane helix</keyword>
<keyword evidence="11" id="KW-1185">Reference proteome</keyword>
<protein>
    <recommendedName>
        <fullName evidence="9">Rhodopsin domain-containing protein</fullName>
    </recommendedName>
</protein>
<feature type="transmembrane region" description="Helical" evidence="7">
    <location>
        <begin position="256"/>
        <end position="279"/>
    </location>
</feature>
<keyword evidence="4 7" id="KW-0472">Membrane</keyword>
<comment type="subcellular location">
    <subcellularLocation>
        <location evidence="1">Membrane</location>
        <topology evidence="1">Multi-pass membrane protein</topology>
    </subcellularLocation>
</comment>
<dbReference type="EMBL" id="JAGTJS010000002">
    <property type="protein sequence ID" value="KAH7273771.1"/>
    <property type="molecule type" value="Genomic_DNA"/>
</dbReference>
<dbReference type="InterPro" id="IPR049326">
    <property type="entry name" value="Rhodopsin_dom_fungi"/>
</dbReference>
<dbReference type="InterPro" id="IPR052337">
    <property type="entry name" value="SAT4-like"/>
</dbReference>
<feature type="transmembrane region" description="Helical" evidence="7">
    <location>
        <begin position="208"/>
        <end position="230"/>
    </location>
</feature>
<dbReference type="Proteomes" id="UP000736672">
    <property type="component" value="Unassembled WGS sequence"/>
</dbReference>
<sequence>MKLASWAICSPLLIAGVCANGFESTGRLPSCASKCLESSYGDSFSGTGINATALCNGGNPDREVDTCISRECSGMERLRFAHVRGQMCHTKPDSKRNDHYVLLAAEIPAWLSPWLRVFSSWATCSRLSLDDHVMVVCGLLYTVFATLVHLAWFVTADLATWDTAVQNVTDGLKIVYIAEVFELACLCLSRVAVLLVCLRIFPRNRHQIISYTAMAFIVIFTIVFIFLRIFQCSPIDFPWNGWTQSPENGQCFNQQVLSHVAAGFDIAFNAALFIGVLLSVRRLSTGIGPRLIVTGMLALGVFALAVSCFRLWQMVDFAAKMKPVWDYRDRIIWMDVEVSSLVIVACLPNIWPSLTSVDSPSDREWQSRRESSHPPSSRAFSSRPPSSRPISSARPETGNTNSTETLRVKLKTSITKLRQMSSFRILIEKRSKKQAQSHLRLGDKIRGNVQTEIQGGQRFSMISQVGERIGIRVKTITTRQVAVNKWDAEKGHVQETSQVNESR</sequence>
<accession>A0A9P9RBS8</accession>
<dbReference type="GO" id="GO:0016020">
    <property type="term" value="C:membrane"/>
    <property type="evidence" value="ECO:0007669"/>
    <property type="project" value="UniProtKB-SubCell"/>
</dbReference>
<evidence type="ECO:0000256" key="1">
    <source>
        <dbReference type="ARBA" id="ARBA00004141"/>
    </source>
</evidence>
<feature type="transmembrane region" description="Helical" evidence="7">
    <location>
        <begin position="133"/>
        <end position="154"/>
    </location>
</feature>
<evidence type="ECO:0000256" key="4">
    <source>
        <dbReference type="ARBA" id="ARBA00023136"/>
    </source>
</evidence>
<dbReference type="AlphaFoldDB" id="A0A9P9RBS8"/>
<feature type="compositionally biased region" description="Basic and acidic residues" evidence="6">
    <location>
        <begin position="360"/>
        <end position="372"/>
    </location>
</feature>
<feature type="signal peptide" evidence="8">
    <location>
        <begin position="1"/>
        <end position="19"/>
    </location>
</feature>
<dbReference type="PANTHER" id="PTHR33048">
    <property type="entry name" value="PTH11-LIKE INTEGRAL MEMBRANE PROTEIN (AFU_ORTHOLOGUE AFUA_5G11245)"/>
    <property type="match status" value="1"/>
</dbReference>
<feature type="chain" id="PRO_5040184421" description="Rhodopsin domain-containing protein" evidence="8">
    <location>
        <begin position="20"/>
        <end position="503"/>
    </location>
</feature>
<dbReference type="OrthoDB" id="2496787at2759"/>
<evidence type="ECO:0000256" key="2">
    <source>
        <dbReference type="ARBA" id="ARBA00022692"/>
    </source>
</evidence>
<feature type="compositionally biased region" description="Low complexity" evidence="6">
    <location>
        <begin position="373"/>
        <end position="395"/>
    </location>
</feature>
<evidence type="ECO:0000256" key="7">
    <source>
        <dbReference type="SAM" id="Phobius"/>
    </source>
</evidence>
<feature type="domain" description="Rhodopsin" evidence="9">
    <location>
        <begin position="115"/>
        <end position="354"/>
    </location>
</feature>
<feature type="transmembrane region" description="Helical" evidence="7">
    <location>
        <begin position="174"/>
        <end position="201"/>
    </location>
</feature>
<evidence type="ECO:0000313" key="11">
    <source>
        <dbReference type="Proteomes" id="UP000736672"/>
    </source>
</evidence>